<feature type="transmembrane region" description="Helical" evidence="5">
    <location>
        <begin position="653"/>
        <end position="676"/>
    </location>
</feature>
<feature type="transmembrane region" description="Helical" evidence="5">
    <location>
        <begin position="378"/>
        <end position="399"/>
    </location>
</feature>
<feature type="transmembrane region" description="Helical" evidence="5">
    <location>
        <begin position="475"/>
        <end position="499"/>
    </location>
</feature>
<feature type="transmembrane region" description="Helical" evidence="5">
    <location>
        <begin position="749"/>
        <end position="771"/>
    </location>
</feature>
<keyword evidence="2 5" id="KW-0812">Transmembrane</keyword>
<feature type="domain" description="Major facilitator superfamily (MFS) profile" evidence="6">
    <location>
        <begin position="105"/>
        <end position="536"/>
    </location>
</feature>
<proteinExistence type="predicted"/>
<feature type="transmembrane region" description="Helical" evidence="5">
    <location>
        <begin position="616"/>
        <end position="641"/>
    </location>
</feature>
<dbReference type="AlphaFoldDB" id="A0A8H7LB55"/>
<dbReference type="Gene3D" id="1.20.1720.10">
    <property type="entry name" value="Multidrug resistance protein D"/>
    <property type="match status" value="1"/>
</dbReference>
<comment type="caution">
    <text evidence="7">The sequence shown here is derived from an EMBL/GenBank/DDBJ whole genome shotgun (WGS) entry which is preliminary data.</text>
</comment>
<organism evidence="7 8">
    <name type="scientific">Metschnikowia pulcherrima</name>
    <dbReference type="NCBI Taxonomy" id="27326"/>
    <lineage>
        <taxon>Eukaryota</taxon>
        <taxon>Fungi</taxon>
        <taxon>Dikarya</taxon>
        <taxon>Ascomycota</taxon>
        <taxon>Saccharomycotina</taxon>
        <taxon>Pichiomycetes</taxon>
        <taxon>Metschnikowiaceae</taxon>
        <taxon>Metschnikowia</taxon>
    </lineage>
</organism>
<feature type="transmembrane region" description="Helical" evidence="5">
    <location>
        <begin position="202"/>
        <end position="220"/>
    </location>
</feature>
<dbReference type="SUPFAM" id="SSF103473">
    <property type="entry name" value="MFS general substrate transporter"/>
    <property type="match status" value="2"/>
</dbReference>
<evidence type="ECO:0000259" key="6">
    <source>
        <dbReference type="PROSITE" id="PS50850"/>
    </source>
</evidence>
<evidence type="ECO:0000313" key="8">
    <source>
        <dbReference type="Proteomes" id="UP000649328"/>
    </source>
</evidence>
<name>A0A8H7LB55_9ASCO</name>
<gene>
    <name evidence="7" type="ORF">HF325_004899</name>
</gene>
<dbReference type="PROSITE" id="PS50850">
    <property type="entry name" value="MFS"/>
    <property type="match status" value="2"/>
</dbReference>
<dbReference type="GO" id="GO:0015244">
    <property type="term" value="F:fluconazole transmembrane transporter activity"/>
    <property type="evidence" value="ECO:0007669"/>
    <property type="project" value="TreeGrafter"/>
</dbReference>
<keyword evidence="3 5" id="KW-1133">Transmembrane helix</keyword>
<evidence type="ECO:0000256" key="2">
    <source>
        <dbReference type="ARBA" id="ARBA00022692"/>
    </source>
</evidence>
<evidence type="ECO:0000256" key="4">
    <source>
        <dbReference type="ARBA" id="ARBA00023136"/>
    </source>
</evidence>
<feature type="domain" description="Major facilitator superfamily (MFS) profile" evidence="6">
    <location>
        <begin position="620"/>
        <end position="869"/>
    </location>
</feature>
<feature type="transmembrane region" description="Helical" evidence="5">
    <location>
        <begin position="232"/>
        <end position="255"/>
    </location>
</feature>
<evidence type="ECO:0000256" key="3">
    <source>
        <dbReference type="ARBA" id="ARBA00022989"/>
    </source>
</evidence>
<dbReference type="InterPro" id="IPR036259">
    <property type="entry name" value="MFS_trans_sf"/>
</dbReference>
<dbReference type="PANTHER" id="PTHR23502">
    <property type="entry name" value="MAJOR FACILITATOR SUPERFAMILY"/>
    <property type="match status" value="1"/>
</dbReference>
<keyword evidence="8" id="KW-1185">Reference proteome</keyword>
<dbReference type="InterPro" id="IPR020846">
    <property type="entry name" value="MFS_dom"/>
</dbReference>
<sequence length="869" mass="96929">MIKQVLRDSFWGQVIYHLSKRRVLRYKEDDPNYVIPDIYDELAGAKKENFSVTESIARGESASSSSLLASEHTVAPVDDKIIVTWDGDDDPENPYNWPLFYKCLFIFKIGILTAFVYMASAIYTPGIDQIMEDMNVGRVLATLPLTLFVFGYGVGPMVLSPLSENARFGRTSIYIVTLFLFFILQIPTALVTDIASLSVLRFLAGFVASPCLATGGASVGDVTPIPYMPMSLAGWAAGAVCAPTLGPLIGAALVVAGGYHWPFWFVCIASGALFLVLSFFLPESYGKTILYRKAERLRALTGNDKITSEGHIENESKHFSKVMVDTFWRPFEIMLFEPVVMLINLYLGLLYAIIYLWFEAFPIVFYEMYGFTLVEMGASYICLIVGIFVAVSFYLPIIYQIFTKRILRGDQITPEVHLPLCILGSVLLPVGLIILAWTATPSVHWIVPMIGAGIFMIGGFIIFQTMFNYLGMSFYRYLASVFAGNAFFRAIMGGAFPLFGRALFVNLSIKSPMFYQILRDSFWGNLIYLASGKKVLRYREESYAHFIQEKDMFEAKLHNEIIADEFSETELTQQSPLPPSPLSSALTVNDQPAGDNQVLIEWDGEDDPDNPLNWPVWYKVIFITQITVMTASIYMAAAIYMPSVEQLMKDMEISKLMATLPLTFFTFGYGVGPMFFSPLSENPRFGRTTIYVISLFMFFVLQFPCALVTDIASLSALRFFAGFFASPSLATGGASVSDVVTPPFMPMALAGWAAGTFSAPSLGPLIGAALISADGYHWPYWFVCITSGTLFFFYGFLLPESYGKTILYRKASRLRSITGNNNITSEGHIQNELCSVKDIVFEAVWRPLKSSCLSQSFCLWTFTWASFTA</sequence>
<feature type="transmembrane region" description="Helical" evidence="5">
    <location>
        <begin position="339"/>
        <end position="358"/>
    </location>
</feature>
<feature type="transmembrane region" description="Helical" evidence="5">
    <location>
        <begin position="261"/>
        <end position="282"/>
    </location>
</feature>
<dbReference type="OrthoDB" id="3357846at2759"/>
<feature type="transmembrane region" description="Helical" evidence="5">
    <location>
        <begin position="420"/>
        <end position="439"/>
    </location>
</feature>
<evidence type="ECO:0000313" key="7">
    <source>
        <dbReference type="EMBL" id="KAF8001110.1"/>
    </source>
</evidence>
<reference evidence="7" key="1">
    <citation type="submission" date="2020-10" db="EMBL/GenBank/DDBJ databases">
        <title>The Whole-Genome Sequence of Metschnikowia persimmonesis, a Novel Endophytic Yeast Species Isolated from Medicinal Plant Diospyros kaki Thumb.</title>
        <authorList>
            <person name="Rahmat E."/>
            <person name="Kang Y."/>
        </authorList>
    </citation>
    <scope>NUCLEOTIDE SEQUENCE</scope>
    <source>
        <strain evidence="7">KIOM G15050</strain>
    </source>
</reference>
<dbReference type="PANTHER" id="PTHR23502:SF23">
    <property type="entry name" value="FLUCONAZOLE RESISTANCE PROTEIN 1"/>
    <property type="match status" value="1"/>
</dbReference>
<dbReference type="InterPro" id="IPR011701">
    <property type="entry name" value="MFS"/>
</dbReference>
<protein>
    <recommendedName>
        <fullName evidence="6">Major facilitator superfamily (MFS) profile domain-containing protein</fullName>
    </recommendedName>
</protein>
<feature type="transmembrane region" description="Helical" evidence="5">
    <location>
        <begin position="171"/>
        <end position="190"/>
    </location>
</feature>
<feature type="transmembrane region" description="Helical" evidence="5">
    <location>
        <begin position="778"/>
        <end position="797"/>
    </location>
</feature>
<comment type="subcellular location">
    <subcellularLocation>
        <location evidence="1">Membrane</location>
        <topology evidence="1">Multi-pass membrane protein</topology>
    </subcellularLocation>
</comment>
<dbReference type="Proteomes" id="UP000649328">
    <property type="component" value="Unassembled WGS sequence"/>
</dbReference>
<feature type="transmembrane region" description="Helical" evidence="5">
    <location>
        <begin position="99"/>
        <end position="119"/>
    </location>
</feature>
<feature type="transmembrane region" description="Helical" evidence="5">
    <location>
        <begin position="139"/>
        <end position="159"/>
    </location>
</feature>
<feature type="transmembrane region" description="Helical" evidence="5">
    <location>
        <begin position="445"/>
        <end position="463"/>
    </location>
</feature>
<dbReference type="GO" id="GO:0005886">
    <property type="term" value="C:plasma membrane"/>
    <property type="evidence" value="ECO:0007669"/>
    <property type="project" value="TreeGrafter"/>
</dbReference>
<dbReference type="FunFam" id="1.20.1250.20:FF:000011">
    <property type="entry name" value="MFS multidrug transporter, putative"/>
    <property type="match status" value="1"/>
</dbReference>
<dbReference type="EMBL" id="JACBPP010000006">
    <property type="protein sequence ID" value="KAF8001110.1"/>
    <property type="molecule type" value="Genomic_DNA"/>
</dbReference>
<dbReference type="CDD" id="cd17323">
    <property type="entry name" value="MFS_Tpo1_MDR_like"/>
    <property type="match status" value="1"/>
</dbReference>
<dbReference type="Gene3D" id="1.20.1250.20">
    <property type="entry name" value="MFS general substrate transporter like domains"/>
    <property type="match status" value="1"/>
</dbReference>
<accession>A0A8H7LB55</accession>
<evidence type="ECO:0000256" key="5">
    <source>
        <dbReference type="SAM" id="Phobius"/>
    </source>
</evidence>
<dbReference type="Pfam" id="PF07690">
    <property type="entry name" value="MFS_1"/>
    <property type="match status" value="2"/>
</dbReference>
<dbReference type="GO" id="GO:1990961">
    <property type="term" value="P:xenobiotic detoxification by transmembrane export across the plasma membrane"/>
    <property type="evidence" value="ECO:0007669"/>
    <property type="project" value="TreeGrafter"/>
</dbReference>
<feature type="transmembrane region" description="Helical" evidence="5">
    <location>
        <begin position="688"/>
        <end position="709"/>
    </location>
</feature>
<keyword evidence="4 5" id="KW-0472">Membrane</keyword>
<evidence type="ECO:0000256" key="1">
    <source>
        <dbReference type="ARBA" id="ARBA00004141"/>
    </source>
</evidence>